<proteinExistence type="predicted"/>
<keyword evidence="2" id="KW-1185">Reference proteome</keyword>
<reference evidence="1 2" key="1">
    <citation type="submission" date="2019-12" db="EMBL/GenBank/DDBJ databases">
        <title>Snethiella sp. nov. sp. isolated from sea sand.</title>
        <authorList>
            <person name="Kim J."/>
            <person name="Jeong S.E."/>
            <person name="Jung H.S."/>
            <person name="Jeon C.O."/>
        </authorList>
    </citation>
    <scope>NUCLEOTIDE SEQUENCE [LARGE SCALE GENOMIC DNA]</scope>
    <source>
        <strain evidence="1 2">DP05</strain>
    </source>
</reference>
<comment type="caution">
    <text evidence="1">The sequence shown here is derived from an EMBL/GenBank/DDBJ whole genome shotgun (WGS) entry which is preliminary data.</text>
</comment>
<gene>
    <name evidence="1" type="ORF">GQE98_06465</name>
</gene>
<dbReference type="AlphaFoldDB" id="A0A6L8W7Q5"/>
<accession>A0A6L8W7Q5</accession>
<sequence length="356" mass="40576">MEANNIAFVADEIDMFYTTKMGNEDDKSKINRLRDGAMSMTVGNENDGKITDLISVADENLYIVKENSIYRVMLADDIDPERTNINIPNSHQRIVSAGSTSPVVARSFLSADTLFNSTLFDQNFDQKLLMQISIDFMKELLAADRYLDNYVSAELAACAGMNEPKNREFTIPTIDDLEGQVKSYLQKIEHAVQKIYQLTKVFYDHNKKLFTGFAEKIEEKYGTDDNFAKFAKEMAKFMQFVRNARHCIEHPSKTQMLITKDFTLDASGQLSPPSIEIIHAETPQSQMAIADFMKQTLEYMILINETLMLHLSDKHMLKTDGFEFAVGFIPEEQRRGDTLVRVGYLININGHWQVLG</sequence>
<dbReference type="EMBL" id="WTUW01000002">
    <property type="protein sequence ID" value="MZR30277.1"/>
    <property type="molecule type" value="Genomic_DNA"/>
</dbReference>
<protein>
    <submittedName>
        <fullName evidence="1">Uncharacterized protein</fullName>
    </submittedName>
</protein>
<dbReference type="RefSeq" id="WP_161314874.1">
    <property type="nucleotide sequence ID" value="NZ_WTUW01000002.1"/>
</dbReference>
<organism evidence="1 2">
    <name type="scientific">Sneathiella litorea</name>
    <dbReference type="NCBI Taxonomy" id="2606216"/>
    <lineage>
        <taxon>Bacteria</taxon>
        <taxon>Pseudomonadati</taxon>
        <taxon>Pseudomonadota</taxon>
        <taxon>Alphaproteobacteria</taxon>
        <taxon>Sneathiellales</taxon>
        <taxon>Sneathiellaceae</taxon>
        <taxon>Sneathiella</taxon>
    </lineage>
</organism>
<name>A0A6L8W7Q5_9PROT</name>
<evidence type="ECO:0000313" key="1">
    <source>
        <dbReference type="EMBL" id="MZR30277.1"/>
    </source>
</evidence>
<evidence type="ECO:0000313" key="2">
    <source>
        <dbReference type="Proteomes" id="UP000476030"/>
    </source>
</evidence>
<dbReference type="Proteomes" id="UP000476030">
    <property type="component" value="Unassembled WGS sequence"/>
</dbReference>